<dbReference type="GO" id="GO:0043565">
    <property type="term" value="F:sequence-specific DNA binding"/>
    <property type="evidence" value="ECO:0007669"/>
    <property type="project" value="TreeGrafter"/>
</dbReference>
<accession>A0A2H0YRE5</accession>
<dbReference type="GO" id="GO:0006313">
    <property type="term" value="P:DNA transposition"/>
    <property type="evidence" value="ECO:0007669"/>
    <property type="project" value="InterPro"/>
</dbReference>
<dbReference type="Proteomes" id="UP000236845">
    <property type="component" value="Unassembled WGS sequence"/>
</dbReference>
<reference evidence="3" key="1">
    <citation type="submission" date="2017-09" db="EMBL/GenBank/DDBJ databases">
        <title>Depth-based differentiation of microbial function through sediment-hosted aquifers and enrichment of novel symbionts in the deep terrestrial subsurface.</title>
        <authorList>
            <person name="Probst A.J."/>
            <person name="Ladd B."/>
            <person name="Jarett J.K."/>
            <person name="Geller-Mcgrath D.E."/>
            <person name="Sieber C.M.K."/>
            <person name="Emerson J.B."/>
            <person name="Anantharaman K."/>
            <person name="Thomas B.C."/>
            <person name="Malmstrom R."/>
            <person name="Stieglmeier M."/>
            <person name="Klingl A."/>
            <person name="Woyke T."/>
            <person name="Ryan C.M."/>
            <person name="Banfield J.F."/>
        </authorList>
    </citation>
    <scope>NUCLEOTIDE SEQUENCE [LARGE SCALE GENOMIC DNA]</scope>
</reference>
<dbReference type="EMBL" id="PEXW01000002">
    <property type="protein sequence ID" value="PIS41040.1"/>
    <property type="molecule type" value="Genomic_DNA"/>
</dbReference>
<dbReference type="PANTHER" id="PTHR36966">
    <property type="entry name" value="REP-ASSOCIATED TYROSINE TRANSPOSASE"/>
    <property type="match status" value="1"/>
</dbReference>
<dbReference type="Pfam" id="PF01797">
    <property type="entry name" value="Y1_Tnp"/>
    <property type="match status" value="1"/>
</dbReference>
<proteinExistence type="predicted"/>
<gene>
    <name evidence="2" type="ORF">COT26_00030</name>
</gene>
<dbReference type="NCBIfam" id="NF047646">
    <property type="entry name" value="REP_Tyr_transpos"/>
    <property type="match status" value="1"/>
</dbReference>
<comment type="caution">
    <text evidence="2">The sequence shown here is derived from an EMBL/GenBank/DDBJ whole genome shotgun (WGS) entry which is preliminary data.</text>
</comment>
<evidence type="ECO:0000313" key="3">
    <source>
        <dbReference type="Proteomes" id="UP000236845"/>
    </source>
</evidence>
<dbReference type="PANTHER" id="PTHR36966:SF1">
    <property type="entry name" value="REP-ASSOCIATED TYROSINE TRANSPOSASE"/>
    <property type="match status" value="1"/>
</dbReference>
<evidence type="ECO:0000313" key="2">
    <source>
        <dbReference type="EMBL" id="PIS41040.1"/>
    </source>
</evidence>
<dbReference type="Gene3D" id="3.30.70.1290">
    <property type="entry name" value="Transposase IS200-like"/>
    <property type="match status" value="1"/>
</dbReference>
<feature type="domain" description="Transposase IS200-like" evidence="1">
    <location>
        <begin position="12"/>
        <end position="127"/>
    </location>
</feature>
<dbReference type="SMART" id="SM01321">
    <property type="entry name" value="Y1_Tnp"/>
    <property type="match status" value="1"/>
</dbReference>
<organism evidence="2 3">
    <name type="scientific">Candidatus Kerfeldbacteria bacterium CG08_land_8_20_14_0_20_43_14</name>
    <dbReference type="NCBI Taxonomy" id="2014246"/>
    <lineage>
        <taxon>Bacteria</taxon>
        <taxon>Candidatus Kerfeldiibacteriota</taxon>
    </lineage>
</organism>
<sequence>MNPYHNPPHLYLDQTIYFISARTVEANPILVSEESKKLFLKCFKEKVEKHKYILYAWVILNNHYHIIVQTNSGNSLPKFMQALHGVTSRTLNLQDEKKGRQVWFNYWDRCLSNDEDFNAHCDYIHYNPVKHRLVQHPEDYPYSSYEIFLKRGYYEIGWGYAEPKNIEKLKE</sequence>
<dbReference type="InterPro" id="IPR036515">
    <property type="entry name" value="Transposase_17_sf"/>
</dbReference>
<dbReference type="SUPFAM" id="SSF143422">
    <property type="entry name" value="Transposase IS200-like"/>
    <property type="match status" value="1"/>
</dbReference>
<dbReference type="GO" id="GO:0004803">
    <property type="term" value="F:transposase activity"/>
    <property type="evidence" value="ECO:0007669"/>
    <property type="project" value="InterPro"/>
</dbReference>
<dbReference type="AlphaFoldDB" id="A0A2H0YRE5"/>
<evidence type="ECO:0000259" key="1">
    <source>
        <dbReference type="SMART" id="SM01321"/>
    </source>
</evidence>
<dbReference type="InterPro" id="IPR002686">
    <property type="entry name" value="Transposase_17"/>
</dbReference>
<dbReference type="InterPro" id="IPR052715">
    <property type="entry name" value="RAYT_transposase"/>
</dbReference>
<name>A0A2H0YRE5_9BACT</name>
<protein>
    <recommendedName>
        <fullName evidence="1">Transposase IS200-like domain-containing protein</fullName>
    </recommendedName>
</protein>